<organism evidence="2 3">
    <name type="scientific">Saccharomonospora amisosensis</name>
    <dbReference type="NCBI Taxonomy" id="1128677"/>
    <lineage>
        <taxon>Bacteria</taxon>
        <taxon>Bacillati</taxon>
        <taxon>Actinomycetota</taxon>
        <taxon>Actinomycetes</taxon>
        <taxon>Pseudonocardiales</taxon>
        <taxon>Pseudonocardiaceae</taxon>
        <taxon>Saccharomonospora</taxon>
    </lineage>
</organism>
<gene>
    <name evidence="2" type="ORF">FHU38_001901</name>
</gene>
<dbReference type="PANTHER" id="PTHR31360">
    <property type="match status" value="1"/>
</dbReference>
<proteinExistence type="predicted"/>
<name>A0A7X5UPL6_9PSEU</name>
<dbReference type="Pfam" id="PF06884">
    <property type="entry name" value="DUF1264"/>
    <property type="match status" value="1"/>
</dbReference>
<dbReference type="InterPro" id="IPR010686">
    <property type="entry name" value="OBAP-like"/>
</dbReference>
<accession>A0A7X5UPL6</accession>
<keyword evidence="3" id="KW-1185">Reference proteome</keyword>
<dbReference type="EMBL" id="JAAOYM010000001">
    <property type="protein sequence ID" value="NIJ11557.1"/>
    <property type="molecule type" value="Genomic_DNA"/>
</dbReference>
<dbReference type="PANTHER" id="PTHR31360:SF0">
    <property type="entry name" value="OIL BODY-ASSOCIATED PROTEIN 1B"/>
    <property type="match status" value="1"/>
</dbReference>
<evidence type="ECO:0000313" key="2">
    <source>
        <dbReference type="EMBL" id="NIJ11557.1"/>
    </source>
</evidence>
<dbReference type="AlphaFoldDB" id="A0A7X5UPL6"/>
<reference evidence="2 3" key="1">
    <citation type="submission" date="2020-03" db="EMBL/GenBank/DDBJ databases">
        <title>Sequencing the genomes of 1000 actinobacteria strains.</title>
        <authorList>
            <person name="Klenk H.-P."/>
        </authorList>
    </citation>
    <scope>NUCLEOTIDE SEQUENCE [LARGE SCALE GENOMIC DNA]</scope>
    <source>
        <strain evidence="2 3">DSM 45685</strain>
    </source>
</reference>
<dbReference type="Proteomes" id="UP000545493">
    <property type="component" value="Unassembled WGS sequence"/>
</dbReference>
<evidence type="ECO:0000256" key="1">
    <source>
        <dbReference type="SAM" id="MobiDB-lite"/>
    </source>
</evidence>
<comment type="caution">
    <text evidence="2">The sequence shown here is derived from an EMBL/GenBank/DDBJ whole genome shotgun (WGS) entry which is preliminary data.</text>
</comment>
<evidence type="ECO:0000313" key="3">
    <source>
        <dbReference type="Proteomes" id="UP000545493"/>
    </source>
</evidence>
<feature type="region of interest" description="Disordered" evidence="1">
    <location>
        <begin position="1"/>
        <end position="23"/>
    </location>
</feature>
<protein>
    <submittedName>
        <fullName evidence="2">Uncharacterized protein</fullName>
    </submittedName>
</protein>
<sequence>MNRTSSGRASRRRPEGRGKGAWSAALGQGSNVLQGTAPLNGFDVYAVGFHRARNEPETQLEAHHYCRVVNDDLLECVLFDGNTRQADLVGIEYIVSERLFETLPRQEQGRRHPHNYEILSGQLAAPRGCRTWPSGPS</sequence>